<accession>A0A975FWW2</accession>
<evidence type="ECO:0000256" key="1">
    <source>
        <dbReference type="ARBA" id="ARBA00005495"/>
    </source>
</evidence>
<evidence type="ECO:0000256" key="2">
    <source>
        <dbReference type="ARBA" id="ARBA00022723"/>
    </source>
</evidence>
<dbReference type="GO" id="GO:0046872">
    <property type="term" value="F:metal ion binding"/>
    <property type="evidence" value="ECO:0007669"/>
    <property type="project" value="UniProtKB-KW"/>
</dbReference>
<evidence type="ECO:0000313" key="5">
    <source>
        <dbReference type="EMBL" id="QUD86303.1"/>
    </source>
</evidence>
<evidence type="ECO:0000313" key="6">
    <source>
        <dbReference type="Proteomes" id="UP000676409"/>
    </source>
</evidence>
<dbReference type="PANTHER" id="PTHR28620">
    <property type="entry name" value="CENTROMERE PROTEIN V"/>
    <property type="match status" value="1"/>
</dbReference>
<dbReference type="PANTHER" id="PTHR28620:SF1">
    <property type="entry name" value="CENP-V_GFA DOMAIN-CONTAINING PROTEIN"/>
    <property type="match status" value="1"/>
</dbReference>
<dbReference type="AlphaFoldDB" id="A0A975FWW2"/>
<dbReference type="EMBL" id="CP073078">
    <property type="protein sequence ID" value="QUD86303.1"/>
    <property type="molecule type" value="Genomic_DNA"/>
</dbReference>
<sequence length="123" mass="13467">MTALSPVEGACHCGAVRLTLARAPQTLTDCNCSICRRYGVLWAYYRPDEVEIAAGHDATETYAWGKASILFHRCRTCGCVVRWTAVDPARNRTGVNARLLDLGVLATARVRHLDGAVTEAYLD</sequence>
<dbReference type="GO" id="GO:0016846">
    <property type="term" value="F:carbon-sulfur lyase activity"/>
    <property type="evidence" value="ECO:0007669"/>
    <property type="project" value="InterPro"/>
</dbReference>
<keyword evidence="6" id="KW-1185">Reference proteome</keyword>
<dbReference type="Proteomes" id="UP000676409">
    <property type="component" value="Chromosome"/>
</dbReference>
<dbReference type="RefSeq" id="WP_211936355.1">
    <property type="nucleotide sequence ID" value="NZ_CP073078.1"/>
</dbReference>
<reference evidence="5" key="1">
    <citation type="submission" date="2021-04" db="EMBL/GenBank/DDBJ databases">
        <title>The complete genome sequence of Caulobacter sp. S6.</title>
        <authorList>
            <person name="Tang Y."/>
            <person name="Ouyang W."/>
            <person name="Liu Q."/>
            <person name="Huang B."/>
            <person name="Guo Z."/>
            <person name="Lei P."/>
        </authorList>
    </citation>
    <scope>NUCLEOTIDE SEQUENCE</scope>
    <source>
        <strain evidence="5">S6</strain>
    </source>
</reference>
<dbReference type="PROSITE" id="PS51891">
    <property type="entry name" value="CENP_V_GFA"/>
    <property type="match status" value="1"/>
</dbReference>
<name>A0A975FWW2_9CAUL</name>
<protein>
    <submittedName>
        <fullName evidence="5">GFA family protein</fullName>
    </submittedName>
</protein>
<dbReference type="InterPro" id="IPR052355">
    <property type="entry name" value="CENP-V-like"/>
</dbReference>
<organism evidence="5 6">
    <name type="scientific">Phenylobacterium montanum</name>
    <dbReference type="NCBI Taxonomy" id="2823693"/>
    <lineage>
        <taxon>Bacteria</taxon>
        <taxon>Pseudomonadati</taxon>
        <taxon>Pseudomonadota</taxon>
        <taxon>Alphaproteobacteria</taxon>
        <taxon>Caulobacterales</taxon>
        <taxon>Caulobacteraceae</taxon>
        <taxon>Phenylobacterium</taxon>
    </lineage>
</organism>
<dbReference type="SUPFAM" id="SSF51316">
    <property type="entry name" value="Mss4-like"/>
    <property type="match status" value="1"/>
</dbReference>
<evidence type="ECO:0000259" key="4">
    <source>
        <dbReference type="PROSITE" id="PS51891"/>
    </source>
</evidence>
<dbReference type="InterPro" id="IPR006913">
    <property type="entry name" value="CENP-V/GFA"/>
</dbReference>
<dbReference type="KEGG" id="caul:KCG34_14475"/>
<dbReference type="Pfam" id="PF04828">
    <property type="entry name" value="GFA"/>
    <property type="match status" value="1"/>
</dbReference>
<comment type="similarity">
    <text evidence="1">Belongs to the Gfa family.</text>
</comment>
<feature type="domain" description="CENP-V/GFA" evidence="4">
    <location>
        <begin position="7"/>
        <end position="123"/>
    </location>
</feature>
<evidence type="ECO:0000256" key="3">
    <source>
        <dbReference type="ARBA" id="ARBA00022833"/>
    </source>
</evidence>
<dbReference type="Gene3D" id="2.170.150.70">
    <property type="match status" value="1"/>
</dbReference>
<proteinExistence type="inferred from homology"/>
<keyword evidence="2" id="KW-0479">Metal-binding</keyword>
<keyword evidence="3" id="KW-0862">Zinc</keyword>
<dbReference type="InterPro" id="IPR011057">
    <property type="entry name" value="Mss4-like_sf"/>
</dbReference>
<gene>
    <name evidence="5" type="ORF">KCG34_14475</name>
</gene>